<name>A0AA88XTS6_PINIB</name>
<gene>
    <name evidence="1" type="ORF">FSP39_020833</name>
</gene>
<dbReference type="Proteomes" id="UP001186944">
    <property type="component" value="Unassembled WGS sequence"/>
</dbReference>
<dbReference type="AlphaFoldDB" id="A0AA88XTS6"/>
<reference evidence="1" key="1">
    <citation type="submission" date="2019-08" db="EMBL/GenBank/DDBJ databases">
        <title>The improved chromosome-level genome for the pearl oyster Pinctada fucata martensii using PacBio sequencing and Hi-C.</title>
        <authorList>
            <person name="Zheng Z."/>
        </authorList>
    </citation>
    <scope>NUCLEOTIDE SEQUENCE</scope>
    <source>
        <strain evidence="1">ZZ-2019</strain>
        <tissue evidence="1">Adductor muscle</tissue>
    </source>
</reference>
<evidence type="ECO:0000313" key="1">
    <source>
        <dbReference type="EMBL" id="KAK3088577.1"/>
    </source>
</evidence>
<protein>
    <submittedName>
        <fullName evidence="1">Uncharacterized protein</fullName>
    </submittedName>
</protein>
<keyword evidence="2" id="KW-1185">Reference proteome</keyword>
<accession>A0AA88XTS6</accession>
<organism evidence="1 2">
    <name type="scientific">Pinctada imbricata</name>
    <name type="common">Atlantic pearl-oyster</name>
    <name type="synonym">Pinctada martensii</name>
    <dbReference type="NCBI Taxonomy" id="66713"/>
    <lineage>
        <taxon>Eukaryota</taxon>
        <taxon>Metazoa</taxon>
        <taxon>Spiralia</taxon>
        <taxon>Lophotrochozoa</taxon>
        <taxon>Mollusca</taxon>
        <taxon>Bivalvia</taxon>
        <taxon>Autobranchia</taxon>
        <taxon>Pteriomorphia</taxon>
        <taxon>Pterioida</taxon>
        <taxon>Pterioidea</taxon>
        <taxon>Pteriidae</taxon>
        <taxon>Pinctada</taxon>
    </lineage>
</organism>
<evidence type="ECO:0000313" key="2">
    <source>
        <dbReference type="Proteomes" id="UP001186944"/>
    </source>
</evidence>
<dbReference type="EMBL" id="VSWD01000011">
    <property type="protein sequence ID" value="KAK3088577.1"/>
    <property type="molecule type" value="Genomic_DNA"/>
</dbReference>
<comment type="caution">
    <text evidence="1">The sequence shown here is derived from an EMBL/GenBank/DDBJ whole genome shotgun (WGS) entry which is preliminary data.</text>
</comment>
<proteinExistence type="predicted"/>
<sequence>MAIVASRAEIGIKKTGSTVHVPDVPRAKLMFYLNCMCNVLDLNDPNMSRLTDYGNYWRLSAEEEGKLLLLCLMLSPDVLNGKCIFLDETGEMCGNVQNAFFELSAVQNRVLVTQDILIGNEQRHVKTIMFYKVSFIRNNYLEPMVALKPRIDALLGIQQGTSRAITYDTERSRLVNTSNYR</sequence>